<dbReference type="PANTHER" id="PTHR30204:SF93">
    <property type="entry name" value="HTH MERR-TYPE DOMAIN-CONTAINING PROTEIN"/>
    <property type="match status" value="1"/>
</dbReference>
<dbReference type="InterPro" id="IPR009061">
    <property type="entry name" value="DNA-bd_dom_put_sf"/>
</dbReference>
<dbReference type="InterPro" id="IPR000551">
    <property type="entry name" value="MerR-type_HTH_dom"/>
</dbReference>
<dbReference type="AlphaFoldDB" id="A0A7X6M180"/>
<dbReference type="SMART" id="SM00567">
    <property type="entry name" value="EZ_HEAT"/>
    <property type="match status" value="3"/>
</dbReference>
<accession>A0A7X6M180</accession>
<dbReference type="Pfam" id="PF13646">
    <property type="entry name" value="HEAT_2"/>
    <property type="match status" value="1"/>
</dbReference>
<feature type="domain" description="HTH merR-type" evidence="2">
    <location>
        <begin position="1"/>
        <end position="69"/>
    </location>
</feature>
<evidence type="ECO:0000313" key="3">
    <source>
        <dbReference type="EMBL" id="NKY88353.1"/>
    </source>
</evidence>
<dbReference type="SMART" id="SM00422">
    <property type="entry name" value="HTH_MERR"/>
    <property type="match status" value="1"/>
</dbReference>
<proteinExistence type="predicted"/>
<sequence length="336" mass="35814">MLIGEVSRRSGVSSRMLRHYDRLGLVRPTGRTSSGYREYSADDIRRLFHVESLRTLGLSLEETKRALDESDFAPSALVRELIRHTRARIAAETELLTRLERVEAAAPTQWEDVLGIVTLLRGLESESGAERQQAVLAQPAGAALPVEALAAAVLAEDDANVAGALRWSLARAGDAALAELSGGLDSPDADIRRRATLAIAAVPVPAATTLLARALADPDATVRDRAALALGSRQETTAIPALLEMIVAGRSDIEAAETLGVLAVRPATGEQIVRGIRNRWGPPTDQPARLRLTQALAEIPGSAARAVLVELTGDDDRTIAATAAAILRLRDRHGPE</sequence>
<dbReference type="EMBL" id="JAAXPE010000028">
    <property type="protein sequence ID" value="NKY88353.1"/>
    <property type="molecule type" value="Genomic_DNA"/>
</dbReference>
<dbReference type="Proteomes" id="UP000523447">
    <property type="component" value="Unassembled WGS sequence"/>
</dbReference>
<dbReference type="PRINTS" id="PR00040">
    <property type="entry name" value="HTHMERR"/>
</dbReference>
<keyword evidence="1" id="KW-0238">DNA-binding</keyword>
<evidence type="ECO:0000313" key="4">
    <source>
        <dbReference type="Proteomes" id="UP000523447"/>
    </source>
</evidence>
<dbReference type="SUPFAM" id="SSF46955">
    <property type="entry name" value="Putative DNA-binding domain"/>
    <property type="match status" value="1"/>
</dbReference>
<dbReference type="InterPro" id="IPR016024">
    <property type="entry name" value="ARM-type_fold"/>
</dbReference>
<dbReference type="SUPFAM" id="SSF48371">
    <property type="entry name" value="ARM repeat"/>
    <property type="match status" value="1"/>
</dbReference>
<dbReference type="GO" id="GO:0003700">
    <property type="term" value="F:DNA-binding transcription factor activity"/>
    <property type="evidence" value="ECO:0007669"/>
    <property type="project" value="InterPro"/>
</dbReference>
<comment type="caution">
    <text evidence="3">The sequence shown here is derived from an EMBL/GenBank/DDBJ whole genome shotgun (WGS) entry which is preliminary data.</text>
</comment>
<dbReference type="PANTHER" id="PTHR30204">
    <property type="entry name" value="REDOX-CYCLING DRUG-SENSING TRANSCRIPTIONAL ACTIVATOR SOXR"/>
    <property type="match status" value="1"/>
</dbReference>
<organism evidence="3 4">
    <name type="scientific">Nocardia veterana</name>
    <dbReference type="NCBI Taxonomy" id="132249"/>
    <lineage>
        <taxon>Bacteria</taxon>
        <taxon>Bacillati</taxon>
        <taxon>Actinomycetota</taxon>
        <taxon>Actinomycetes</taxon>
        <taxon>Mycobacteriales</taxon>
        <taxon>Nocardiaceae</taxon>
        <taxon>Nocardia</taxon>
    </lineage>
</organism>
<dbReference type="PROSITE" id="PS50937">
    <property type="entry name" value="HTH_MERR_2"/>
    <property type="match status" value="1"/>
</dbReference>
<evidence type="ECO:0000259" key="2">
    <source>
        <dbReference type="PROSITE" id="PS50937"/>
    </source>
</evidence>
<dbReference type="RefSeq" id="WP_040722369.1">
    <property type="nucleotide sequence ID" value="NZ_CAWPHS010000021.1"/>
</dbReference>
<dbReference type="GO" id="GO:0003677">
    <property type="term" value="F:DNA binding"/>
    <property type="evidence" value="ECO:0007669"/>
    <property type="project" value="UniProtKB-KW"/>
</dbReference>
<evidence type="ECO:0000256" key="1">
    <source>
        <dbReference type="ARBA" id="ARBA00023125"/>
    </source>
</evidence>
<keyword evidence="4" id="KW-1185">Reference proteome</keyword>
<dbReference type="Pfam" id="PF13411">
    <property type="entry name" value="MerR_1"/>
    <property type="match status" value="1"/>
</dbReference>
<dbReference type="InterPro" id="IPR047057">
    <property type="entry name" value="MerR_fam"/>
</dbReference>
<dbReference type="PROSITE" id="PS00552">
    <property type="entry name" value="HTH_MERR_1"/>
    <property type="match status" value="1"/>
</dbReference>
<dbReference type="Gene3D" id="1.10.1660.10">
    <property type="match status" value="1"/>
</dbReference>
<dbReference type="InterPro" id="IPR004155">
    <property type="entry name" value="PBS_lyase_HEAT"/>
</dbReference>
<gene>
    <name evidence="3" type="ORF">HGA07_22370</name>
</gene>
<name>A0A7X6M180_9NOCA</name>
<protein>
    <submittedName>
        <fullName evidence="3">MerR family transcriptional regulator</fullName>
    </submittedName>
</protein>
<dbReference type="Gene3D" id="1.25.10.10">
    <property type="entry name" value="Leucine-rich Repeat Variant"/>
    <property type="match status" value="1"/>
</dbReference>
<dbReference type="InterPro" id="IPR011989">
    <property type="entry name" value="ARM-like"/>
</dbReference>
<reference evidence="3 4" key="1">
    <citation type="submission" date="2020-04" db="EMBL/GenBank/DDBJ databases">
        <title>MicrobeNet Type strains.</title>
        <authorList>
            <person name="Nicholson A.C."/>
        </authorList>
    </citation>
    <scope>NUCLEOTIDE SEQUENCE [LARGE SCALE GENOMIC DNA]</scope>
    <source>
        <strain evidence="3 4">DSM 44445</strain>
    </source>
</reference>